<dbReference type="Gene3D" id="1.25.10.10">
    <property type="entry name" value="Leucine-rich Repeat Variant"/>
    <property type="match status" value="2"/>
</dbReference>
<evidence type="ECO:0000313" key="3">
    <source>
        <dbReference type="Proteomes" id="UP001428290"/>
    </source>
</evidence>
<evidence type="ECO:0000313" key="2">
    <source>
        <dbReference type="EMBL" id="GAA5529735.1"/>
    </source>
</evidence>
<dbReference type="InterPro" id="IPR011989">
    <property type="entry name" value="ARM-like"/>
</dbReference>
<sequence length="334" mass="37263">MTEEQNERDIEEALAEIGDHNRPIVLSELKVFNDLDQDETEIFEIEWPRIEPSHRRNLAQAMQEVGEASLELDFRAVFSILLTDQDPTIRIAAVKGMAEDTRRSSLRRLSELLTTDSDDGVRANAAITLGAWALRAGEGNLDQRTNTELLQTLWAAFDDRQTSTLVRQRLLETLGYLADSDPRVNQEVGAAHQRLDDGWQAAALCAMGRTGLDQWLPTITTSLRSNEPLLRFEAVRAAGELGDLAESIVNHVARATADGDVEVATTAIWALGQIGGTAARRFLEQLVNDSEGVRREAAAEALKELQFFDDPIQSLPLDDDEDEDEYWYGDDEDE</sequence>
<reference evidence="2 3" key="1">
    <citation type="submission" date="2024-02" db="EMBL/GenBank/DDBJ databases">
        <title>Herpetosiphon gulosus NBRC 112829.</title>
        <authorList>
            <person name="Ichikawa N."/>
            <person name="Katano-Makiyama Y."/>
            <person name="Hidaka K."/>
        </authorList>
    </citation>
    <scope>NUCLEOTIDE SEQUENCE [LARGE SCALE GENOMIC DNA]</scope>
    <source>
        <strain evidence="2 3">NBRC 112829</strain>
    </source>
</reference>
<feature type="compositionally biased region" description="Acidic residues" evidence="1">
    <location>
        <begin position="317"/>
        <end position="334"/>
    </location>
</feature>
<gene>
    <name evidence="2" type="ORF">Hgul01_03549</name>
</gene>
<organism evidence="2 3">
    <name type="scientific">Herpetosiphon gulosus</name>
    <dbReference type="NCBI Taxonomy" id="1973496"/>
    <lineage>
        <taxon>Bacteria</taxon>
        <taxon>Bacillati</taxon>
        <taxon>Chloroflexota</taxon>
        <taxon>Chloroflexia</taxon>
        <taxon>Herpetosiphonales</taxon>
        <taxon>Herpetosiphonaceae</taxon>
        <taxon>Herpetosiphon</taxon>
    </lineage>
</organism>
<dbReference type="RefSeq" id="WP_345723332.1">
    <property type="nucleotide sequence ID" value="NZ_BAABRU010000013.1"/>
</dbReference>
<proteinExistence type="predicted"/>
<protein>
    <recommendedName>
        <fullName evidence="4">HEAT repeat domain-containing protein</fullName>
    </recommendedName>
</protein>
<dbReference type="SUPFAM" id="SSF48371">
    <property type="entry name" value="ARM repeat"/>
    <property type="match status" value="1"/>
</dbReference>
<feature type="region of interest" description="Disordered" evidence="1">
    <location>
        <begin position="312"/>
        <end position="334"/>
    </location>
</feature>
<dbReference type="Proteomes" id="UP001428290">
    <property type="component" value="Unassembled WGS sequence"/>
</dbReference>
<evidence type="ECO:0000256" key="1">
    <source>
        <dbReference type="SAM" id="MobiDB-lite"/>
    </source>
</evidence>
<evidence type="ECO:0008006" key="4">
    <source>
        <dbReference type="Google" id="ProtNLM"/>
    </source>
</evidence>
<dbReference type="InterPro" id="IPR016024">
    <property type="entry name" value="ARM-type_fold"/>
</dbReference>
<dbReference type="PANTHER" id="PTHR12697:SF5">
    <property type="entry name" value="DEOXYHYPUSINE HYDROXYLASE"/>
    <property type="match status" value="1"/>
</dbReference>
<name>A0ABP9X5G0_9CHLR</name>
<dbReference type="Pfam" id="PF13646">
    <property type="entry name" value="HEAT_2"/>
    <property type="match status" value="2"/>
</dbReference>
<keyword evidence="3" id="KW-1185">Reference proteome</keyword>
<dbReference type="PANTHER" id="PTHR12697">
    <property type="entry name" value="PBS LYASE HEAT-LIKE PROTEIN"/>
    <property type="match status" value="1"/>
</dbReference>
<accession>A0ABP9X5G0</accession>
<comment type="caution">
    <text evidence="2">The sequence shown here is derived from an EMBL/GenBank/DDBJ whole genome shotgun (WGS) entry which is preliminary data.</text>
</comment>
<dbReference type="EMBL" id="BAABRU010000013">
    <property type="protein sequence ID" value="GAA5529735.1"/>
    <property type="molecule type" value="Genomic_DNA"/>
</dbReference>